<sequence>MPILVPNRLRSVVSAASDTANSDWMALATKPYAAANTYKGIFSWATTGQRYKTIATAVAVGIAVLIGPK</sequence>
<dbReference type="AlphaFoldDB" id="A0AAN7UW11"/>
<name>A0AAN7UW11_9PEZI</name>
<evidence type="ECO:0000313" key="1">
    <source>
        <dbReference type="EMBL" id="KAK5632144.1"/>
    </source>
</evidence>
<organism evidence="1 2">
    <name type="scientific">Xylaria bambusicola</name>
    <dbReference type="NCBI Taxonomy" id="326684"/>
    <lineage>
        <taxon>Eukaryota</taxon>
        <taxon>Fungi</taxon>
        <taxon>Dikarya</taxon>
        <taxon>Ascomycota</taxon>
        <taxon>Pezizomycotina</taxon>
        <taxon>Sordariomycetes</taxon>
        <taxon>Xylariomycetidae</taxon>
        <taxon>Xylariales</taxon>
        <taxon>Xylariaceae</taxon>
        <taxon>Xylaria</taxon>
    </lineage>
</organism>
<dbReference type="Proteomes" id="UP001305414">
    <property type="component" value="Unassembled WGS sequence"/>
</dbReference>
<comment type="caution">
    <text evidence="1">The sequence shown here is derived from an EMBL/GenBank/DDBJ whole genome shotgun (WGS) entry which is preliminary data.</text>
</comment>
<reference evidence="1 2" key="1">
    <citation type="submission" date="2023-10" db="EMBL/GenBank/DDBJ databases">
        <title>Draft genome sequence of Xylaria bambusicola isolate GMP-LS, the root and basal stem rot pathogen of sugarcane in Indonesia.</title>
        <authorList>
            <person name="Selvaraj P."/>
            <person name="Muralishankar V."/>
            <person name="Muruganantham S."/>
            <person name="Sp S."/>
            <person name="Haryani S."/>
            <person name="Lau K.J.X."/>
            <person name="Naqvi N.I."/>
        </authorList>
    </citation>
    <scope>NUCLEOTIDE SEQUENCE [LARGE SCALE GENOMIC DNA]</scope>
    <source>
        <strain evidence="1">GMP-LS</strain>
    </source>
</reference>
<proteinExistence type="predicted"/>
<gene>
    <name evidence="1" type="ORF">RRF57_007858</name>
</gene>
<evidence type="ECO:0000313" key="2">
    <source>
        <dbReference type="Proteomes" id="UP001305414"/>
    </source>
</evidence>
<protein>
    <submittedName>
        <fullName evidence="1">Uncharacterized protein</fullName>
    </submittedName>
</protein>
<keyword evidence="2" id="KW-1185">Reference proteome</keyword>
<accession>A0AAN7UW11</accession>
<dbReference type="EMBL" id="JAWHQM010000023">
    <property type="protein sequence ID" value="KAK5632144.1"/>
    <property type="molecule type" value="Genomic_DNA"/>
</dbReference>